<protein>
    <submittedName>
        <fullName evidence="3">Uncharacterized protein</fullName>
    </submittedName>
</protein>
<dbReference type="Proteomes" id="UP000737018">
    <property type="component" value="Unassembled WGS sequence"/>
</dbReference>
<feature type="compositionally biased region" description="Polar residues" evidence="1">
    <location>
        <begin position="1"/>
        <end position="17"/>
    </location>
</feature>
<feature type="region of interest" description="Disordered" evidence="1">
    <location>
        <begin position="1"/>
        <end position="43"/>
    </location>
</feature>
<organism evidence="3 4">
    <name type="scientific">Castanea mollissima</name>
    <name type="common">Chinese chestnut</name>
    <dbReference type="NCBI Taxonomy" id="60419"/>
    <lineage>
        <taxon>Eukaryota</taxon>
        <taxon>Viridiplantae</taxon>
        <taxon>Streptophyta</taxon>
        <taxon>Embryophyta</taxon>
        <taxon>Tracheophyta</taxon>
        <taxon>Spermatophyta</taxon>
        <taxon>Magnoliopsida</taxon>
        <taxon>eudicotyledons</taxon>
        <taxon>Gunneridae</taxon>
        <taxon>Pentapetalae</taxon>
        <taxon>rosids</taxon>
        <taxon>fabids</taxon>
        <taxon>Fagales</taxon>
        <taxon>Fagaceae</taxon>
        <taxon>Castanea</taxon>
    </lineage>
</organism>
<dbReference type="PANTHER" id="PTHR31170:SF9">
    <property type="entry name" value="PROTEIN, PUTATIVE (DUF247)-RELATED"/>
    <property type="match status" value="1"/>
</dbReference>
<keyword evidence="4" id="KW-1185">Reference proteome</keyword>
<proteinExistence type="predicted"/>
<dbReference type="Pfam" id="PF03140">
    <property type="entry name" value="DUF247"/>
    <property type="match status" value="1"/>
</dbReference>
<accession>A0A8J4RAX1</accession>
<name>A0A8J4RAX1_9ROSI</name>
<keyword evidence="2" id="KW-1133">Transmembrane helix</keyword>
<evidence type="ECO:0000256" key="2">
    <source>
        <dbReference type="SAM" id="Phobius"/>
    </source>
</evidence>
<comment type="caution">
    <text evidence="3">The sequence shown here is derived from an EMBL/GenBank/DDBJ whole genome shotgun (WGS) entry which is preliminary data.</text>
</comment>
<feature type="compositionally biased region" description="Basic and acidic residues" evidence="1">
    <location>
        <begin position="18"/>
        <end position="31"/>
    </location>
</feature>
<evidence type="ECO:0000256" key="1">
    <source>
        <dbReference type="SAM" id="MobiDB-lite"/>
    </source>
</evidence>
<dbReference type="EMBL" id="JRKL02002202">
    <property type="protein sequence ID" value="KAF3959978.1"/>
    <property type="molecule type" value="Genomic_DNA"/>
</dbReference>
<dbReference type="OrthoDB" id="672127at2759"/>
<dbReference type="AlphaFoldDB" id="A0A8J4RAX1"/>
<dbReference type="PANTHER" id="PTHR31170">
    <property type="entry name" value="BNAC04G53230D PROTEIN"/>
    <property type="match status" value="1"/>
</dbReference>
<evidence type="ECO:0000313" key="3">
    <source>
        <dbReference type="EMBL" id="KAF3959978.1"/>
    </source>
</evidence>
<sequence>MENSASGQIQQEANSSIKNEKENTEIQEESRTSSGNENQNGRLVNNIDTETLFTTCLIYKVPYHLRKWNEEAYTPQVISIGPYHNDKEKFQTMEKHKERYFRRFMKRAEINLEDFVSTIREMEDRIRCCYVETVPFDSDDFVRMIRLDAIFILELFLTSYYKTFPSNDPMLVEDWLLSIVEKELVLLEHQVPFFVIDELYNLALPSKSDSVSLTELTFKFFKDFNIHEKPQNVTIEHFTDLLRFFQLPNDNDLPSRGPEMIFPRCSATQLREAGVEFKVSLNKCIPDLNFKNGVLEIPRLNFFDDTERQVRNIMALEQCHQRKPLYCTDFYLLLDCLINTTKDVDLLCDKGIVVNSLSDNNVVTSIINSRNRGIIRSDMNTVYYPLCEHLKGFYERTWNRWKALLRHQYFSSSWRSASTIAAIILLVLTLIQTKFSIIK</sequence>
<keyword evidence="2" id="KW-0472">Membrane</keyword>
<evidence type="ECO:0000313" key="4">
    <source>
        <dbReference type="Proteomes" id="UP000737018"/>
    </source>
</evidence>
<keyword evidence="2" id="KW-0812">Transmembrane</keyword>
<reference evidence="3" key="1">
    <citation type="submission" date="2020-03" db="EMBL/GenBank/DDBJ databases">
        <title>Castanea mollissima Vanexum genome sequencing.</title>
        <authorList>
            <person name="Staton M."/>
        </authorList>
    </citation>
    <scope>NUCLEOTIDE SEQUENCE</scope>
    <source>
        <tissue evidence="3">Leaf</tissue>
    </source>
</reference>
<feature type="transmembrane region" description="Helical" evidence="2">
    <location>
        <begin position="414"/>
        <end position="431"/>
    </location>
</feature>
<dbReference type="InterPro" id="IPR004158">
    <property type="entry name" value="DUF247_pln"/>
</dbReference>
<feature type="compositionally biased region" description="Polar residues" evidence="1">
    <location>
        <begin position="32"/>
        <end position="43"/>
    </location>
</feature>
<gene>
    <name evidence="3" type="ORF">CMV_015261</name>
</gene>